<sequence>MIQALSFSSTRMLSPVASPPTMSVCTAPSGAGFASACARLWCPAVQSAMWWRFGGGAPPGGRTIYLLRSAGASSMADRERKR</sequence>
<dbReference type="EMBL" id="LSBI01000029">
    <property type="protein sequence ID" value="OAQ63823.1"/>
    <property type="molecule type" value="Genomic_DNA"/>
</dbReference>
<accession>A0A179FFQ3</accession>
<protein>
    <submittedName>
        <fullName evidence="1">Uncharacterized protein</fullName>
    </submittedName>
</protein>
<organism evidence="1 2">
    <name type="scientific">Purpureocillium lilacinum</name>
    <name type="common">Paecilomyces lilacinus</name>
    <dbReference type="NCBI Taxonomy" id="33203"/>
    <lineage>
        <taxon>Eukaryota</taxon>
        <taxon>Fungi</taxon>
        <taxon>Dikarya</taxon>
        <taxon>Ascomycota</taxon>
        <taxon>Pezizomycotina</taxon>
        <taxon>Sordariomycetes</taxon>
        <taxon>Hypocreomycetidae</taxon>
        <taxon>Hypocreales</taxon>
        <taxon>Ophiocordycipitaceae</taxon>
        <taxon>Purpureocillium</taxon>
    </lineage>
</organism>
<reference evidence="1 2" key="1">
    <citation type="submission" date="2016-02" db="EMBL/GenBank/DDBJ databases">
        <title>Biosynthesis of antibiotic leucinostatins and their inhibition on Phytophthora in bio-control Purpureocillium lilacinum.</title>
        <authorList>
            <person name="Wang G."/>
            <person name="Liu Z."/>
            <person name="Lin R."/>
            <person name="Li E."/>
            <person name="Mao Z."/>
            <person name="Ling J."/>
            <person name="Yin W."/>
            <person name="Xie B."/>
        </authorList>
    </citation>
    <scope>NUCLEOTIDE SEQUENCE [LARGE SCALE GENOMIC DNA]</scope>
    <source>
        <strain evidence="1">PLFJ-1</strain>
    </source>
</reference>
<gene>
    <name evidence="1" type="ORF">VFPFJ_11353</name>
</gene>
<proteinExistence type="predicted"/>
<dbReference type="Proteomes" id="UP000078340">
    <property type="component" value="Unassembled WGS sequence"/>
</dbReference>
<name>A0A179FFQ3_PURLI</name>
<comment type="caution">
    <text evidence="1">The sequence shown here is derived from an EMBL/GenBank/DDBJ whole genome shotgun (WGS) entry which is preliminary data.</text>
</comment>
<evidence type="ECO:0000313" key="1">
    <source>
        <dbReference type="EMBL" id="OAQ63823.1"/>
    </source>
</evidence>
<evidence type="ECO:0000313" key="2">
    <source>
        <dbReference type="Proteomes" id="UP000078340"/>
    </source>
</evidence>
<dbReference type="AlphaFoldDB" id="A0A179FFQ3"/>